<organism evidence="1 2">
    <name type="scientific">Panagrolaimus davidi</name>
    <dbReference type="NCBI Taxonomy" id="227884"/>
    <lineage>
        <taxon>Eukaryota</taxon>
        <taxon>Metazoa</taxon>
        <taxon>Ecdysozoa</taxon>
        <taxon>Nematoda</taxon>
        <taxon>Chromadorea</taxon>
        <taxon>Rhabditida</taxon>
        <taxon>Tylenchina</taxon>
        <taxon>Panagrolaimomorpha</taxon>
        <taxon>Panagrolaimoidea</taxon>
        <taxon>Panagrolaimidae</taxon>
        <taxon>Panagrolaimus</taxon>
    </lineage>
</organism>
<dbReference type="AlphaFoldDB" id="A0A914PF00"/>
<proteinExistence type="predicted"/>
<dbReference type="Proteomes" id="UP000887578">
    <property type="component" value="Unplaced"/>
</dbReference>
<protein>
    <submittedName>
        <fullName evidence="2">Ribosomal protein S2</fullName>
    </submittedName>
</protein>
<evidence type="ECO:0000313" key="1">
    <source>
        <dbReference type="Proteomes" id="UP000887578"/>
    </source>
</evidence>
<evidence type="ECO:0000313" key="2">
    <source>
        <dbReference type="WBParaSite" id="PDA_v2.g13331.t1"/>
    </source>
</evidence>
<reference evidence="2" key="1">
    <citation type="submission" date="2022-11" db="UniProtKB">
        <authorList>
            <consortium name="WormBaseParasite"/>
        </authorList>
    </citation>
    <scope>IDENTIFICATION</scope>
</reference>
<keyword evidence="1" id="KW-1185">Reference proteome</keyword>
<dbReference type="WBParaSite" id="PDA_v2.g13331.t1">
    <property type="protein sequence ID" value="PDA_v2.g13331.t1"/>
    <property type="gene ID" value="PDA_v2.g13331"/>
</dbReference>
<accession>A0A914PF00</accession>
<sequence length="183" mass="21384">MEIIKKFLNFKEIQPKMPTSVEFFSTYRNQNFSLPNSIIYYIARNPKSSKSYQKWIKVCKYFFAKNPILIINSLRFGEKLPQKILSTKSNIKIWITGGFLVNPLLPNETFQKLFSSIFLKIYCKSEILRLCLFDISLTFDEFKFLSSSAEAINLNNVSIKYQNGKDVELEKIVEISSNAKKFE</sequence>
<name>A0A914PF00_9BILA</name>